<evidence type="ECO:0000313" key="12">
    <source>
        <dbReference type="EMBL" id="KAG2459958.1"/>
    </source>
</evidence>
<evidence type="ECO:0000256" key="6">
    <source>
        <dbReference type="SAM" id="Coils"/>
    </source>
</evidence>
<evidence type="ECO:0000259" key="11">
    <source>
        <dbReference type="Pfam" id="PF18035"/>
    </source>
</evidence>
<dbReference type="AlphaFoldDB" id="A0A8X8BJH8"/>
<dbReference type="InterPro" id="IPR035587">
    <property type="entry name" value="DUS-like_FMN-bd"/>
</dbReference>
<keyword evidence="3" id="KW-0288">FMN</keyword>
<comment type="caution">
    <text evidence="12">The sequence shown here is derived from an EMBL/GenBank/DDBJ whole genome shotgun (WGS) entry which is preliminary data.</text>
</comment>
<dbReference type="Pfam" id="PF01207">
    <property type="entry name" value="Dus"/>
    <property type="match status" value="1"/>
</dbReference>
<keyword evidence="8" id="KW-1133">Transmembrane helix</keyword>
<proteinExistence type="predicted"/>
<gene>
    <name evidence="12" type="primary">Dus4l</name>
    <name evidence="12" type="ORF">GTO96_0021436</name>
</gene>
<evidence type="ECO:0000256" key="7">
    <source>
        <dbReference type="SAM" id="MobiDB-lite"/>
    </source>
</evidence>
<keyword evidence="13" id="KW-1185">Reference proteome</keyword>
<evidence type="ECO:0000256" key="2">
    <source>
        <dbReference type="ARBA" id="ARBA00022630"/>
    </source>
</evidence>
<feature type="domain" description="Bap31/Bap29 cytoplasmic coiled-coil" evidence="11">
    <location>
        <begin position="280"/>
        <end position="316"/>
    </location>
</feature>
<keyword evidence="4" id="KW-0819">tRNA processing</keyword>
<dbReference type="Gene3D" id="3.20.20.70">
    <property type="entry name" value="Aldolase class I"/>
    <property type="match status" value="1"/>
</dbReference>
<keyword evidence="2" id="KW-0285">Flavoprotein</keyword>
<organism evidence="12 13">
    <name type="scientific">Polypterus senegalus</name>
    <name type="common">Senegal bichir</name>
    <dbReference type="NCBI Taxonomy" id="55291"/>
    <lineage>
        <taxon>Eukaryota</taxon>
        <taxon>Metazoa</taxon>
        <taxon>Chordata</taxon>
        <taxon>Craniata</taxon>
        <taxon>Vertebrata</taxon>
        <taxon>Euteleostomi</taxon>
        <taxon>Actinopterygii</taxon>
        <taxon>Polypteriformes</taxon>
        <taxon>Polypteridae</taxon>
        <taxon>Polypterus</taxon>
    </lineage>
</organism>
<evidence type="ECO:0000256" key="5">
    <source>
        <dbReference type="ARBA" id="ARBA00023002"/>
    </source>
</evidence>
<sequence>MTGVTYLDSVAHCTRVGCHSPCSTALQEEEEGTRTHLCECKEDILMNTTNQAELFQPGCVLKICAPMVRYSKLAFRMLVRKYDCDLCFTPMIIAADFVRSVKARDSEFTTSKADRPLIVQFAAKDPLILANAATIVAPFANGIDLNCGCPQRWAVSDGYGACLINNPELVRDMVRQVRNQVCIPEFSTSIKIRSLKMTLQWTAVATFLYIEIGILLFLCLPFISAMRMLRRVVTLITLLANTQETRHVLKTQAEMSEEAIKKYKEENEYLRKVNTTVLSTLKKSTADSEVIRKETDNITREYDRLLVEYAKLQWRSRQDTLASFAEDLKQKFLWETNPEQTTESGITTASPEPKKPSPKWEKRRASKATTPAECRDAMAGASGGVKERLYKSGETSRKQRSL</sequence>
<accession>A0A8X8BJH8</accession>
<feature type="compositionally biased region" description="Basic and acidic residues" evidence="7">
    <location>
        <begin position="385"/>
        <end position="402"/>
    </location>
</feature>
<dbReference type="InterPro" id="IPR040463">
    <property type="entry name" value="BAP29/BAP31_N"/>
</dbReference>
<dbReference type="Proteomes" id="UP000886611">
    <property type="component" value="Unassembled WGS sequence"/>
</dbReference>
<keyword evidence="6" id="KW-0175">Coiled coil</keyword>
<evidence type="ECO:0000256" key="4">
    <source>
        <dbReference type="ARBA" id="ARBA00022694"/>
    </source>
</evidence>
<reference evidence="12 13" key="1">
    <citation type="journal article" date="2021" name="Cell">
        <title>Tracing the genetic footprints of vertebrate landing in non-teleost ray-finned fishes.</title>
        <authorList>
            <person name="Bi X."/>
            <person name="Wang K."/>
            <person name="Yang L."/>
            <person name="Pan H."/>
            <person name="Jiang H."/>
            <person name="Wei Q."/>
            <person name="Fang M."/>
            <person name="Yu H."/>
            <person name="Zhu C."/>
            <person name="Cai Y."/>
            <person name="He Y."/>
            <person name="Gan X."/>
            <person name="Zeng H."/>
            <person name="Yu D."/>
            <person name="Zhu Y."/>
            <person name="Jiang H."/>
            <person name="Qiu Q."/>
            <person name="Yang H."/>
            <person name="Zhang Y.E."/>
            <person name="Wang W."/>
            <person name="Zhu M."/>
            <person name="He S."/>
            <person name="Zhang G."/>
        </authorList>
    </citation>
    <scope>NUCLEOTIDE SEQUENCE [LARGE SCALE GENOMIC DNA]</scope>
    <source>
        <strain evidence="12">Bchr_013</strain>
    </source>
</reference>
<feature type="compositionally biased region" description="Polar residues" evidence="7">
    <location>
        <begin position="337"/>
        <end position="349"/>
    </location>
</feature>
<dbReference type="EMBL" id="JAATIS010005064">
    <property type="protein sequence ID" value="KAG2459958.1"/>
    <property type="molecule type" value="Genomic_DNA"/>
</dbReference>
<dbReference type="PANTHER" id="PTHR11082:SF31">
    <property type="entry name" value="TRNA-DIHYDROURIDINE(20A_20B) SYNTHASE [NAD(P)+]-LIKE"/>
    <property type="match status" value="1"/>
</dbReference>
<feature type="non-terminal residue" evidence="12">
    <location>
        <position position="402"/>
    </location>
</feature>
<keyword evidence="5" id="KW-0560">Oxidoreductase</keyword>
<evidence type="ECO:0000313" key="13">
    <source>
        <dbReference type="Proteomes" id="UP000886611"/>
    </source>
</evidence>
<name>A0A8X8BJH8_POLSE</name>
<protein>
    <submittedName>
        <fullName evidence="12">DUS4L synthase</fullName>
    </submittedName>
</protein>
<dbReference type="CDD" id="cd02801">
    <property type="entry name" value="DUS_like_FMN"/>
    <property type="match status" value="1"/>
</dbReference>
<dbReference type="Pfam" id="PF05529">
    <property type="entry name" value="Bap31"/>
    <property type="match status" value="1"/>
</dbReference>
<dbReference type="InterPro" id="IPR013785">
    <property type="entry name" value="Aldolase_TIM"/>
</dbReference>
<feature type="domain" description="DUS-like FMN-binding" evidence="9">
    <location>
        <begin position="64"/>
        <end position="192"/>
    </location>
</feature>
<feature type="region of interest" description="Disordered" evidence="7">
    <location>
        <begin position="335"/>
        <end position="402"/>
    </location>
</feature>
<evidence type="ECO:0000259" key="10">
    <source>
        <dbReference type="Pfam" id="PF05529"/>
    </source>
</evidence>
<dbReference type="PROSITE" id="PS01136">
    <property type="entry name" value="UPF0034"/>
    <property type="match status" value="1"/>
</dbReference>
<keyword evidence="8" id="KW-0472">Membrane</keyword>
<feature type="coiled-coil region" evidence="6">
    <location>
        <begin position="246"/>
        <end position="273"/>
    </location>
</feature>
<comment type="cofactor">
    <cofactor evidence="1">
        <name>FMN</name>
        <dbReference type="ChEBI" id="CHEBI:58210"/>
    </cofactor>
</comment>
<evidence type="ECO:0000256" key="1">
    <source>
        <dbReference type="ARBA" id="ARBA00001917"/>
    </source>
</evidence>
<feature type="domain" description="BAP29/BAP31 transmembrane" evidence="10">
    <location>
        <begin position="197"/>
        <end position="251"/>
    </location>
</feature>
<dbReference type="GO" id="GO:0050660">
    <property type="term" value="F:flavin adenine dinucleotide binding"/>
    <property type="evidence" value="ECO:0007669"/>
    <property type="project" value="InterPro"/>
</dbReference>
<dbReference type="InterPro" id="IPR018517">
    <property type="entry name" value="tRNA_hU_synthase_CS"/>
</dbReference>
<evidence type="ECO:0000256" key="3">
    <source>
        <dbReference type="ARBA" id="ARBA00022643"/>
    </source>
</evidence>
<feature type="transmembrane region" description="Helical" evidence="8">
    <location>
        <begin position="201"/>
        <end position="223"/>
    </location>
</feature>
<feature type="non-terminal residue" evidence="12">
    <location>
        <position position="1"/>
    </location>
</feature>
<evidence type="ECO:0000256" key="8">
    <source>
        <dbReference type="SAM" id="Phobius"/>
    </source>
</evidence>
<dbReference type="GO" id="GO:0017150">
    <property type="term" value="F:tRNA dihydrouridine synthase activity"/>
    <property type="evidence" value="ECO:0007669"/>
    <property type="project" value="InterPro"/>
</dbReference>
<dbReference type="InterPro" id="IPR041672">
    <property type="entry name" value="Bap31/Bap29_C"/>
</dbReference>
<keyword evidence="8" id="KW-0812">Transmembrane</keyword>
<evidence type="ECO:0000259" key="9">
    <source>
        <dbReference type="Pfam" id="PF01207"/>
    </source>
</evidence>
<dbReference type="SUPFAM" id="SSF51395">
    <property type="entry name" value="FMN-linked oxidoreductases"/>
    <property type="match status" value="1"/>
</dbReference>
<dbReference type="Pfam" id="PF18035">
    <property type="entry name" value="Bap31_Bap29_C"/>
    <property type="match status" value="1"/>
</dbReference>
<dbReference type="PANTHER" id="PTHR11082">
    <property type="entry name" value="TRNA-DIHYDROURIDINE SYNTHASE"/>
    <property type="match status" value="1"/>
</dbReference>